<dbReference type="EC" id="1.-.-.-" evidence="3"/>
<keyword evidence="3" id="KW-0560">Oxidoreductase</keyword>
<feature type="domain" description="NADPH-dependent FMN reductase-like" evidence="2">
    <location>
        <begin position="1"/>
        <end position="144"/>
    </location>
</feature>
<dbReference type="EMBL" id="JBHSZV010000034">
    <property type="protein sequence ID" value="MFC7062865.1"/>
    <property type="molecule type" value="Genomic_DNA"/>
</dbReference>
<evidence type="ECO:0000313" key="3">
    <source>
        <dbReference type="EMBL" id="MFC7062865.1"/>
    </source>
</evidence>
<name>A0ABW2ELB7_9BACI</name>
<reference evidence="4" key="1">
    <citation type="journal article" date="2019" name="Int. J. Syst. Evol. Microbiol.">
        <title>The Global Catalogue of Microorganisms (GCM) 10K type strain sequencing project: providing services to taxonomists for standard genome sequencing and annotation.</title>
        <authorList>
            <consortium name="The Broad Institute Genomics Platform"/>
            <consortium name="The Broad Institute Genome Sequencing Center for Infectious Disease"/>
            <person name="Wu L."/>
            <person name="Ma J."/>
        </authorList>
    </citation>
    <scope>NUCLEOTIDE SEQUENCE [LARGE SCALE GENOMIC DNA]</scope>
    <source>
        <strain evidence="4">CGMCC 4.1621</strain>
    </source>
</reference>
<comment type="similarity">
    <text evidence="1">Belongs to the azoreductase type 2 family.</text>
</comment>
<organism evidence="3 4">
    <name type="scientific">Halobacillus seohaensis</name>
    <dbReference type="NCBI Taxonomy" id="447421"/>
    <lineage>
        <taxon>Bacteria</taxon>
        <taxon>Bacillati</taxon>
        <taxon>Bacillota</taxon>
        <taxon>Bacilli</taxon>
        <taxon>Bacillales</taxon>
        <taxon>Bacillaceae</taxon>
        <taxon>Halobacillus</taxon>
    </lineage>
</organism>
<evidence type="ECO:0000259" key="2">
    <source>
        <dbReference type="Pfam" id="PF03358"/>
    </source>
</evidence>
<dbReference type="PANTHER" id="PTHR30543:SF21">
    <property type="entry name" value="NAD(P)H-DEPENDENT FMN REDUCTASE LOT6"/>
    <property type="match status" value="1"/>
</dbReference>
<proteinExistence type="inferred from homology"/>
<dbReference type="InterPro" id="IPR050712">
    <property type="entry name" value="NAD(P)H-dep_reductase"/>
</dbReference>
<evidence type="ECO:0000313" key="4">
    <source>
        <dbReference type="Proteomes" id="UP001596410"/>
    </source>
</evidence>
<keyword evidence="4" id="KW-1185">Reference proteome</keyword>
<dbReference type="RefSeq" id="WP_204709303.1">
    <property type="nucleotide sequence ID" value="NZ_JBHSZV010000034.1"/>
</dbReference>
<dbReference type="SUPFAM" id="SSF52218">
    <property type="entry name" value="Flavoproteins"/>
    <property type="match status" value="1"/>
</dbReference>
<accession>A0ABW2ELB7</accession>
<dbReference type="Gene3D" id="3.40.50.360">
    <property type="match status" value="1"/>
</dbReference>
<sequence length="185" mass="20552">MKVAALVGSIRKDSYNMKLTNFMKERYRDELDINVVTIRDLAFYDQDIENDAPASVQHFKAEVADADAFLIVTPEFNHSIPGVLKNALDWLSRGDREMANKATFIAGATMGALGTVRAQMQLRQILNAPGMGANILPGNEILIGAIQSKMNENGKLTDKQTIDFIDNVVEQFVPFVNIQKEIAYS</sequence>
<dbReference type="InterPro" id="IPR005025">
    <property type="entry name" value="FMN_Rdtase-like_dom"/>
</dbReference>
<dbReference type="GO" id="GO:0016491">
    <property type="term" value="F:oxidoreductase activity"/>
    <property type="evidence" value="ECO:0007669"/>
    <property type="project" value="UniProtKB-KW"/>
</dbReference>
<protein>
    <submittedName>
        <fullName evidence="3">NADPH-dependent FMN reductase</fullName>
        <ecNumber evidence="3">1.-.-.-</ecNumber>
    </submittedName>
</protein>
<evidence type="ECO:0000256" key="1">
    <source>
        <dbReference type="ARBA" id="ARBA00009428"/>
    </source>
</evidence>
<comment type="caution">
    <text evidence="3">The sequence shown here is derived from an EMBL/GenBank/DDBJ whole genome shotgun (WGS) entry which is preliminary data.</text>
</comment>
<dbReference type="Pfam" id="PF03358">
    <property type="entry name" value="FMN_red"/>
    <property type="match status" value="1"/>
</dbReference>
<dbReference type="PANTHER" id="PTHR30543">
    <property type="entry name" value="CHROMATE REDUCTASE"/>
    <property type="match status" value="1"/>
</dbReference>
<dbReference type="InterPro" id="IPR029039">
    <property type="entry name" value="Flavoprotein-like_sf"/>
</dbReference>
<gene>
    <name evidence="3" type="ORF">ACFQIC_13560</name>
</gene>
<dbReference type="Proteomes" id="UP001596410">
    <property type="component" value="Unassembled WGS sequence"/>
</dbReference>